<accession>A0A4C1ZT12</accession>
<name>A0A4C1ZT12_EUMVA</name>
<sequence>MKLLKDRWVEEIIKWQRVLHSPGPDLPYGFLGFSPGPHGLEGPPAKLSQSKMDDMRKNRKKELVVRVAYCSVMFGD</sequence>
<keyword evidence="2" id="KW-1185">Reference proteome</keyword>
<dbReference type="EMBL" id="BGZK01002115">
    <property type="protein sequence ID" value="GBP90818.1"/>
    <property type="molecule type" value="Genomic_DNA"/>
</dbReference>
<reference evidence="1 2" key="1">
    <citation type="journal article" date="2019" name="Commun. Biol.">
        <title>The bagworm genome reveals a unique fibroin gene that provides high tensile strength.</title>
        <authorList>
            <person name="Kono N."/>
            <person name="Nakamura H."/>
            <person name="Ohtoshi R."/>
            <person name="Tomita M."/>
            <person name="Numata K."/>
            <person name="Arakawa K."/>
        </authorList>
    </citation>
    <scope>NUCLEOTIDE SEQUENCE [LARGE SCALE GENOMIC DNA]</scope>
</reference>
<protein>
    <submittedName>
        <fullName evidence="1">Uncharacterized protein</fullName>
    </submittedName>
</protein>
<gene>
    <name evidence="1" type="ORF">EVAR_66001_1</name>
</gene>
<organism evidence="1 2">
    <name type="scientific">Eumeta variegata</name>
    <name type="common">Bagworm moth</name>
    <name type="synonym">Eumeta japonica</name>
    <dbReference type="NCBI Taxonomy" id="151549"/>
    <lineage>
        <taxon>Eukaryota</taxon>
        <taxon>Metazoa</taxon>
        <taxon>Ecdysozoa</taxon>
        <taxon>Arthropoda</taxon>
        <taxon>Hexapoda</taxon>
        <taxon>Insecta</taxon>
        <taxon>Pterygota</taxon>
        <taxon>Neoptera</taxon>
        <taxon>Endopterygota</taxon>
        <taxon>Lepidoptera</taxon>
        <taxon>Glossata</taxon>
        <taxon>Ditrysia</taxon>
        <taxon>Tineoidea</taxon>
        <taxon>Psychidae</taxon>
        <taxon>Oiketicinae</taxon>
        <taxon>Eumeta</taxon>
    </lineage>
</organism>
<evidence type="ECO:0000313" key="2">
    <source>
        <dbReference type="Proteomes" id="UP000299102"/>
    </source>
</evidence>
<dbReference type="OrthoDB" id="6332846at2759"/>
<dbReference type="AlphaFoldDB" id="A0A4C1ZT12"/>
<comment type="caution">
    <text evidence="1">The sequence shown here is derived from an EMBL/GenBank/DDBJ whole genome shotgun (WGS) entry which is preliminary data.</text>
</comment>
<dbReference type="Proteomes" id="UP000299102">
    <property type="component" value="Unassembled WGS sequence"/>
</dbReference>
<proteinExistence type="predicted"/>
<evidence type="ECO:0000313" key="1">
    <source>
        <dbReference type="EMBL" id="GBP90818.1"/>
    </source>
</evidence>